<dbReference type="AlphaFoldDB" id="A0A5B7FVA8"/>
<proteinExistence type="predicted"/>
<sequence length="99" mass="11265">MLQRLPAPLPATPCCPTTPHVQIYINTTRIHNKGTARMYVCLRKHRGVEEQSVGWRQAEPCSEKPESVQGTQREAVQLFFHDKAVMQEECAIISIINHL</sequence>
<organism evidence="1 2">
    <name type="scientific">Portunus trituberculatus</name>
    <name type="common">Swimming crab</name>
    <name type="synonym">Neptunus trituberculatus</name>
    <dbReference type="NCBI Taxonomy" id="210409"/>
    <lineage>
        <taxon>Eukaryota</taxon>
        <taxon>Metazoa</taxon>
        <taxon>Ecdysozoa</taxon>
        <taxon>Arthropoda</taxon>
        <taxon>Crustacea</taxon>
        <taxon>Multicrustacea</taxon>
        <taxon>Malacostraca</taxon>
        <taxon>Eumalacostraca</taxon>
        <taxon>Eucarida</taxon>
        <taxon>Decapoda</taxon>
        <taxon>Pleocyemata</taxon>
        <taxon>Brachyura</taxon>
        <taxon>Eubrachyura</taxon>
        <taxon>Portunoidea</taxon>
        <taxon>Portunidae</taxon>
        <taxon>Portuninae</taxon>
        <taxon>Portunus</taxon>
    </lineage>
</organism>
<accession>A0A5B7FVA8</accession>
<reference evidence="1 2" key="1">
    <citation type="submission" date="2019-05" db="EMBL/GenBank/DDBJ databases">
        <title>Another draft genome of Portunus trituberculatus and its Hox gene families provides insights of decapod evolution.</title>
        <authorList>
            <person name="Jeong J.-H."/>
            <person name="Song I."/>
            <person name="Kim S."/>
            <person name="Choi T."/>
            <person name="Kim D."/>
            <person name="Ryu S."/>
            <person name="Kim W."/>
        </authorList>
    </citation>
    <scope>NUCLEOTIDE SEQUENCE [LARGE SCALE GENOMIC DNA]</scope>
    <source>
        <tissue evidence="1">Muscle</tissue>
    </source>
</reference>
<name>A0A5B7FVA8_PORTR</name>
<comment type="caution">
    <text evidence="1">The sequence shown here is derived from an EMBL/GenBank/DDBJ whole genome shotgun (WGS) entry which is preliminary data.</text>
</comment>
<gene>
    <name evidence="1" type="ORF">E2C01_042012</name>
</gene>
<evidence type="ECO:0000313" key="2">
    <source>
        <dbReference type="Proteomes" id="UP000324222"/>
    </source>
</evidence>
<evidence type="ECO:0000313" key="1">
    <source>
        <dbReference type="EMBL" id="MPC48244.1"/>
    </source>
</evidence>
<dbReference type="Proteomes" id="UP000324222">
    <property type="component" value="Unassembled WGS sequence"/>
</dbReference>
<keyword evidence="2" id="KW-1185">Reference proteome</keyword>
<protein>
    <submittedName>
        <fullName evidence="1">Uncharacterized protein</fullName>
    </submittedName>
</protein>
<dbReference type="EMBL" id="VSRR010008182">
    <property type="protein sequence ID" value="MPC48244.1"/>
    <property type="molecule type" value="Genomic_DNA"/>
</dbReference>